<feature type="transmembrane region" description="Helical" evidence="5">
    <location>
        <begin position="7"/>
        <end position="28"/>
    </location>
</feature>
<accession>A0A1B9GP72</accession>
<dbReference type="Pfam" id="PF01284">
    <property type="entry name" value="MARVEL"/>
    <property type="match status" value="1"/>
</dbReference>
<proteinExistence type="predicted"/>
<keyword evidence="4 5" id="KW-0472">Membrane</keyword>
<feature type="transmembrane region" description="Helical" evidence="5">
    <location>
        <begin position="144"/>
        <end position="163"/>
    </location>
</feature>
<dbReference type="AlphaFoldDB" id="A0A1B9GP72"/>
<protein>
    <recommendedName>
        <fullName evidence="6">MARVEL domain-containing protein</fullName>
    </recommendedName>
</protein>
<feature type="domain" description="MARVEL" evidence="6">
    <location>
        <begin position="16"/>
        <end position="155"/>
    </location>
</feature>
<dbReference type="InterPro" id="IPR008253">
    <property type="entry name" value="Marvel"/>
</dbReference>
<dbReference type="GO" id="GO:0016020">
    <property type="term" value="C:membrane"/>
    <property type="evidence" value="ECO:0007669"/>
    <property type="project" value="UniProtKB-SubCell"/>
</dbReference>
<organism evidence="7 8">
    <name type="scientific">Kwoniella heveanensis BCC8398</name>
    <dbReference type="NCBI Taxonomy" id="1296120"/>
    <lineage>
        <taxon>Eukaryota</taxon>
        <taxon>Fungi</taxon>
        <taxon>Dikarya</taxon>
        <taxon>Basidiomycota</taxon>
        <taxon>Agaricomycotina</taxon>
        <taxon>Tremellomycetes</taxon>
        <taxon>Tremellales</taxon>
        <taxon>Cryptococcaceae</taxon>
        <taxon>Kwoniella</taxon>
    </lineage>
</organism>
<sequence length="212" mass="23201">MPSPHGLILVGDAVLTVCSAVVLGISAYVEHTTRKIGYHSSTYTYDAFVGAFTILVVLGFIVARLAKPGLATVLNETAVAGLTWIFWLAAAISTTHTSRDDRAVCRHLDDLFDLPEFENVDKDALALAKKIFKSTCRDLNAQLAFIWIGFIVVTFILGYLIYLGTKRSNTMWRATLRGYDKDLHTHQDPFADPVGSTQGPVAGVADERAVRV</sequence>
<evidence type="ECO:0000313" key="8">
    <source>
        <dbReference type="Proteomes" id="UP000092666"/>
    </source>
</evidence>
<dbReference type="Proteomes" id="UP000092666">
    <property type="component" value="Unassembled WGS sequence"/>
</dbReference>
<name>A0A1B9GP72_9TREE</name>
<gene>
    <name evidence="7" type="ORF">I316_05439</name>
</gene>
<dbReference type="OrthoDB" id="2562727at2759"/>
<keyword evidence="2 5" id="KW-0812">Transmembrane</keyword>
<feature type="transmembrane region" description="Helical" evidence="5">
    <location>
        <begin position="73"/>
        <end position="92"/>
    </location>
</feature>
<comment type="subcellular location">
    <subcellularLocation>
        <location evidence="1">Membrane</location>
        <topology evidence="1">Multi-pass membrane protein</topology>
    </subcellularLocation>
</comment>
<reference evidence="8" key="2">
    <citation type="submission" date="2013-12" db="EMBL/GenBank/DDBJ databases">
        <title>Evolution of pathogenesis and genome organization in the Tremellales.</title>
        <authorList>
            <person name="Cuomo C."/>
            <person name="Litvintseva A."/>
            <person name="Heitman J."/>
            <person name="Chen Y."/>
            <person name="Sun S."/>
            <person name="Springer D."/>
            <person name="Dromer F."/>
            <person name="Young S."/>
            <person name="Zeng Q."/>
            <person name="Chapman S."/>
            <person name="Gujja S."/>
            <person name="Saif S."/>
            <person name="Birren B."/>
        </authorList>
    </citation>
    <scope>NUCLEOTIDE SEQUENCE [LARGE SCALE GENOMIC DNA]</scope>
    <source>
        <strain evidence="8">BCC8398</strain>
    </source>
</reference>
<keyword evidence="8" id="KW-1185">Reference proteome</keyword>
<evidence type="ECO:0000313" key="7">
    <source>
        <dbReference type="EMBL" id="OCF32803.1"/>
    </source>
</evidence>
<evidence type="ECO:0000256" key="5">
    <source>
        <dbReference type="SAM" id="Phobius"/>
    </source>
</evidence>
<evidence type="ECO:0000256" key="3">
    <source>
        <dbReference type="ARBA" id="ARBA00022989"/>
    </source>
</evidence>
<dbReference type="EMBL" id="KV700128">
    <property type="protein sequence ID" value="OCF32803.1"/>
    <property type="molecule type" value="Genomic_DNA"/>
</dbReference>
<evidence type="ECO:0000259" key="6">
    <source>
        <dbReference type="Pfam" id="PF01284"/>
    </source>
</evidence>
<reference evidence="7 8" key="1">
    <citation type="submission" date="2013-07" db="EMBL/GenBank/DDBJ databases">
        <title>The Genome Sequence of Cryptococcus heveanensis BCC8398.</title>
        <authorList>
            <consortium name="The Broad Institute Genome Sequencing Platform"/>
            <person name="Cuomo C."/>
            <person name="Litvintseva A."/>
            <person name="Chen Y."/>
            <person name="Heitman J."/>
            <person name="Sun S."/>
            <person name="Springer D."/>
            <person name="Dromer F."/>
            <person name="Young S.K."/>
            <person name="Zeng Q."/>
            <person name="Gargeya S."/>
            <person name="Fitzgerald M."/>
            <person name="Abouelleil A."/>
            <person name="Alvarado L."/>
            <person name="Berlin A.M."/>
            <person name="Chapman S.B."/>
            <person name="Dewar J."/>
            <person name="Goldberg J."/>
            <person name="Griggs A."/>
            <person name="Gujja S."/>
            <person name="Hansen M."/>
            <person name="Howarth C."/>
            <person name="Imamovic A."/>
            <person name="Larimer J."/>
            <person name="McCowan C."/>
            <person name="Murphy C."/>
            <person name="Pearson M."/>
            <person name="Priest M."/>
            <person name="Roberts A."/>
            <person name="Saif S."/>
            <person name="Shea T."/>
            <person name="Sykes S."/>
            <person name="Wortman J."/>
            <person name="Nusbaum C."/>
            <person name="Birren B."/>
        </authorList>
    </citation>
    <scope>NUCLEOTIDE SEQUENCE [LARGE SCALE GENOMIC DNA]</scope>
    <source>
        <strain evidence="7 8">BCC8398</strain>
    </source>
</reference>
<keyword evidence="3 5" id="KW-1133">Transmembrane helix</keyword>
<evidence type="ECO:0000256" key="4">
    <source>
        <dbReference type="ARBA" id="ARBA00023136"/>
    </source>
</evidence>
<evidence type="ECO:0000256" key="2">
    <source>
        <dbReference type="ARBA" id="ARBA00022692"/>
    </source>
</evidence>
<feature type="transmembrane region" description="Helical" evidence="5">
    <location>
        <begin position="48"/>
        <end position="66"/>
    </location>
</feature>
<evidence type="ECO:0000256" key="1">
    <source>
        <dbReference type="ARBA" id="ARBA00004141"/>
    </source>
</evidence>